<comment type="cofactor">
    <cofactor evidence="1">
        <name>FMN</name>
        <dbReference type="ChEBI" id="CHEBI:58210"/>
    </cofactor>
</comment>
<evidence type="ECO:0000313" key="5">
    <source>
        <dbReference type="EMBL" id="MET7015479.1"/>
    </source>
</evidence>
<dbReference type="Pfam" id="PF01613">
    <property type="entry name" value="Flavin_Reduct"/>
    <property type="match status" value="1"/>
</dbReference>
<reference evidence="5 6" key="1">
    <citation type="submission" date="2024-07" db="EMBL/GenBank/DDBJ databases">
        <title>Uliginosibacterium flavum JJ3220;KACC:17644.</title>
        <authorList>
            <person name="Kim M.K."/>
        </authorList>
    </citation>
    <scope>NUCLEOTIDE SEQUENCE [LARGE SCALE GENOMIC DNA]</scope>
    <source>
        <strain evidence="5 6">KACC:17644</strain>
    </source>
</reference>
<dbReference type="EC" id="1.5.1.-" evidence="5"/>
<organism evidence="5 6">
    <name type="scientific">Uliginosibacterium flavum</name>
    <dbReference type="NCBI Taxonomy" id="1396831"/>
    <lineage>
        <taxon>Bacteria</taxon>
        <taxon>Pseudomonadati</taxon>
        <taxon>Pseudomonadota</taxon>
        <taxon>Betaproteobacteria</taxon>
        <taxon>Rhodocyclales</taxon>
        <taxon>Zoogloeaceae</taxon>
        <taxon>Uliginosibacterium</taxon>
    </lineage>
</organism>
<keyword evidence="5" id="KW-0560">Oxidoreductase</keyword>
<comment type="caution">
    <text evidence="5">The sequence shown here is derived from an EMBL/GenBank/DDBJ whole genome shotgun (WGS) entry which is preliminary data.</text>
</comment>
<dbReference type="InterPro" id="IPR052174">
    <property type="entry name" value="Flavoredoxin"/>
</dbReference>
<dbReference type="Proteomes" id="UP001549691">
    <property type="component" value="Unassembled WGS sequence"/>
</dbReference>
<evidence type="ECO:0000256" key="2">
    <source>
        <dbReference type="ARBA" id="ARBA00022630"/>
    </source>
</evidence>
<dbReference type="SMART" id="SM00903">
    <property type="entry name" value="Flavin_Reduct"/>
    <property type="match status" value="1"/>
</dbReference>
<proteinExistence type="inferred from homology"/>
<gene>
    <name evidence="5" type="ORF">ABXR19_14925</name>
</gene>
<dbReference type="InterPro" id="IPR012349">
    <property type="entry name" value="Split_barrel_FMN-bd"/>
</dbReference>
<keyword evidence="2" id="KW-0285">Flavoprotein</keyword>
<dbReference type="RefSeq" id="WP_354601937.1">
    <property type="nucleotide sequence ID" value="NZ_JBEWZI010000017.1"/>
</dbReference>
<evidence type="ECO:0000256" key="3">
    <source>
        <dbReference type="ARBA" id="ARBA00038054"/>
    </source>
</evidence>
<keyword evidence="6" id="KW-1185">Reference proteome</keyword>
<dbReference type="InterPro" id="IPR002563">
    <property type="entry name" value="Flavin_Rdtase-like_dom"/>
</dbReference>
<dbReference type="EMBL" id="JBEWZI010000017">
    <property type="protein sequence ID" value="MET7015479.1"/>
    <property type="molecule type" value="Genomic_DNA"/>
</dbReference>
<sequence>MTKKNFPLSDVYGLLEPGPVVLLTTQRKDKPNVMTHSWLTMLEFEPPLVGCVISNRNYSFAALESSGECVINIPTSHLQAAVVGCGNTSGRRTNKFAKFGLTPMPAKYVQAPLIKECFANLECKLVDADMVPRYNLFVFEVLKAWIDPKMDHAPTMHHRGSGAFMLAGETITLQSKMK</sequence>
<name>A0ABV2TNI5_9RHOO</name>
<evidence type="ECO:0000313" key="6">
    <source>
        <dbReference type="Proteomes" id="UP001549691"/>
    </source>
</evidence>
<dbReference type="GO" id="GO:0016491">
    <property type="term" value="F:oxidoreductase activity"/>
    <property type="evidence" value="ECO:0007669"/>
    <property type="project" value="UniProtKB-KW"/>
</dbReference>
<evidence type="ECO:0000259" key="4">
    <source>
        <dbReference type="SMART" id="SM00903"/>
    </source>
</evidence>
<dbReference type="PANTHER" id="PTHR43567">
    <property type="entry name" value="FLAVOREDOXIN-RELATED-RELATED"/>
    <property type="match status" value="1"/>
</dbReference>
<evidence type="ECO:0000256" key="1">
    <source>
        <dbReference type="ARBA" id="ARBA00001917"/>
    </source>
</evidence>
<dbReference type="SUPFAM" id="SSF50475">
    <property type="entry name" value="FMN-binding split barrel"/>
    <property type="match status" value="1"/>
</dbReference>
<dbReference type="PANTHER" id="PTHR43567:SF1">
    <property type="entry name" value="FLAVOREDOXIN"/>
    <property type="match status" value="1"/>
</dbReference>
<protein>
    <submittedName>
        <fullName evidence="5">Flavin reductase family protein</fullName>
        <ecNumber evidence="5">1.5.1.-</ecNumber>
    </submittedName>
</protein>
<accession>A0ABV2TNI5</accession>
<dbReference type="Gene3D" id="2.30.110.10">
    <property type="entry name" value="Electron Transport, Fmn-binding Protein, Chain A"/>
    <property type="match status" value="1"/>
</dbReference>
<comment type="similarity">
    <text evidence="3">Belongs to the flavoredoxin family.</text>
</comment>
<feature type="domain" description="Flavin reductase like" evidence="4">
    <location>
        <begin position="13"/>
        <end position="164"/>
    </location>
</feature>